<protein>
    <submittedName>
        <fullName evidence="1">Uncharacterized protein</fullName>
    </submittedName>
</protein>
<dbReference type="EMBL" id="CABVJF010000013">
    <property type="protein sequence ID" value="VVQ10139.1"/>
    <property type="molecule type" value="Genomic_DNA"/>
</dbReference>
<sequence>MGNLIALKRDNLHELEAIERLARSLGTERFSALALQLAYEYPIKIEESYQSILKLRHSSIIGMSDAPFEALQVVCEVVISRVPELLRVLSYRYRHENRTTIPHGLWLALLELDNGDLSLIEPASPRSVNGRLPQDVVATCNDLIAKNQAMIDHEFLLACQREGLSASEAVESLIAQRRGTRDSWQDDEVEK</sequence>
<gene>
    <name evidence="1" type="ORF">PS928_03586</name>
</gene>
<reference evidence="1 2" key="1">
    <citation type="submission" date="2019-09" db="EMBL/GenBank/DDBJ databases">
        <authorList>
            <person name="Chandra G."/>
            <person name="Truman W A."/>
        </authorList>
    </citation>
    <scope>NUCLEOTIDE SEQUENCE [LARGE SCALE GENOMIC DNA]</scope>
    <source>
        <strain evidence="1">PS928</strain>
    </source>
</reference>
<dbReference type="AlphaFoldDB" id="A0A5E7UIB7"/>
<organism evidence="1 2">
    <name type="scientific">Pseudomonas fluorescens</name>
    <dbReference type="NCBI Taxonomy" id="294"/>
    <lineage>
        <taxon>Bacteria</taxon>
        <taxon>Pseudomonadati</taxon>
        <taxon>Pseudomonadota</taxon>
        <taxon>Gammaproteobacteria</taxon>
        <taxon>Pseudomonadales</taxon>
        <taxon>Pseudomonadaceae</taxon>
        <taxon>Pseudomonas</taxon>
    </lineage>
</organism>
<proteinExistence type="predicted"/>
<evidence type="ECO:0000313" key="2">
    <source>
        <dbReference type="Proteomes" id="UP000381378"/>
    </source>
</evidence>
<evidence type="ECO:0000313" key="1">
    <source>
        <dbReference type="EMBL" id="VVQ10139.1"/>
    </source>
</evidence>
<accession>A0A5E7UIB7</accession>
<dbReference type="Proteomes" id="UP000381378">
    <property type="component" value="Unassembled WGS sequence"/>
</dbReference>
<name>A0A5E7UIB7_PSEFL</name>